<reference evidence="2" key="1">
    <citation type="submission" date="2019-02" db="EMBL/GenBank/DDBJ databases">
        <title>Draft genome sequence of Sphaerospermopsis reniformis NIES-1949.</title>
        <authorList>
            <person name="Yamaguchi H."/>
            <person name="Suzuki S."/>
            <person name="Kawachi M."/>
        </authorList>
    </citation>
    <scope>NUCLEOTIDE SEQUENCE [LARGE SCALE GENOMIC DNA]</scope>
    <source>
        <strain evidence="2">NIES-1949</strain>
    </source>
</reference>
<evidence type="ECO:0000313" key="2">
    <source>
        <dbReference type="Proteomes" id="UP000300142"/>
    </source>
</evidence>
<dbReference type="Proteomes" id="UP000300142">
    <property type="component" value="Unassembled WGS sequence"/>
</dbReference>
<gene>
    <name evidence="1" type="ORF">SR1949_07640</name>
</gene>
<dbReference type="EMBL" id="BJCE01000015">
    <property type="protein sequence ID" value="GCL35667.1"/>
    <property type="molecule type" value="Genomic_DNA"/>
</dbReference>
<proteinExistence type="predicted"/>
<keyword evidence="2" id="KW-1185">Reference proteome</keyword>
<evidence type="ECO:0000313" key="1">
    <source>
        <dbReference type="EMBL" id="GCL35667.1"/>
    </source>
</evidence>
<comment type="caution">
    <text evidence="1">The sequence shown here is derived from an EMBL/GenBank/DDBJ whole genome shotgun (WGS) entry which is preliminary data.</text>
</comment>
<dbReference type="AlphaFoldDB" id="A0A479ZT43"/>
<accession>A0A479ZT43</accession>
<dbReference type="RefSeq" id="WP_268932402.1">
    <property type="nucleotide sequence ID" value="NZ_BJCE01000015.1"/>
</dbReference>
<protein>
    <submittedName>
        <fullName evidence="1">Uncharacterized protein</fullName>
    </submittedName>
</protein>
<sequence length="41" mass="4888">MKNQFSWTQQWYPISPNQVAQNLLWVWSDHSLTAFTDCTSK</sequence>
<organism evidence="1 2">
    <name type="scientific">Sphaerospermopsis reniformis</name>
    <dbReference type="NCBI Taxonomy" id="531300"/>
    <lineage>
        <taxon>Bacteria</taxon>
        <taxon>Bacillati</taxon>
        <taxon>Cyanobacteriota</taxon>
        <taxon>Cyanophyceae</taxon>
        <taxon>Nostocales</taxon>
        <taxon>Aphanizomenonaceae</taxon>
        <taxon>Sphaerospermopsis</taxon>
    </lineage>
</organism>
<name>A0A479ZT43_9CYAN</name>